<feature type="signal peptide" evidence="1">
    <location>
        <begin position="1"/>
        <end position="29"/>
    </location>
</feature>
<organism evidence="2 3">
    <name type="scientific">Mycobacteroides franklinii</name>
    <dbReference type="NCBI Taxonomy" id="948102"/>
    <lineage>
        <taxon>Bacteria</taxon>
        <taxon>Bacillati</taxon>
        <taxon>Actinomycetota</taxon>
        <taxon>Actinomycetes</taxon>
        <taxon>Mycobacteriales</taxon>
        <taxon>Mycobacteriaceae</taxon>
        <taxon>Mycobacteroides</taxon>
    </lineage>
</organism>
<keyword evidence="1" id="KW-0732">Signal</keyword>
<feature type="chain" id="PRO_5039257354" description="Secreted protein" evidence="1">
    <location>
        <begin position="30"/>
        <end position="182"/>
    </location>
</feature>
<dbReference type="STRING" id="948102.BKG76_00175"/>
<dbReference type="Proteomes" id="UP000179616">
    <property type="component" value="Unassembled WGS sequence"/>
</dbReference>
<evidence type="ECO:0000313" key="3">
    <source>
        <dbReference type="Proteomes" id="UP000179616"/>
    </source>
</evidence>
<proteinExistence type="predicted"/>
<evidence type="ECO:0000256" key="1">
    <source>
        <dbReference type="SAM" id="SignalP"/>
    </source>
</evidence>
<accession>A0A1S1LJU1</accession>
<protein>
    <recommendedName>
        <fullName evidence="4">Secreted protein</fullName>
    </recommendedName>
</protein>
<dbReference type="EMBL" id="MLIK01000003">
    <property type="protein sequence ID" value="OHU31672.1"/>
    <property type="molecule type" value="Genomic_DNA"/>
</dbReference>
<sequence length="182" mass="19552">MFMLPSIAKACLGAITLVAAALLGAPVAASDPEIPDLSVLPRASQADFFGPGSYTYAFRAGQDVWCSMSYSRFSNHSSCAGRLPGVSNGENYASVYWEMLNHTGNSQIMSSPDMPPKPDQQHFYQPLPPGHVLWIGSNYEVGTHACGAPPGYLLVCRIDAKLPDQPPQSHGFVLSESGSWTF</sequence>
<reference evidence="2 3" key="1">
    <citation type="submission" date="2016-10" db="EMBL/GenBank/DDBJ databases">
        <title>Evaluation of Human, Veterinary and Environmental Mycobacterium chelonae Isolates by Core Genome Phylogenomic Analysis, Targeted Gene Comparison, and Anti-microbial Susceptibility Patterns: A Tale of Mistaken Identities.</title>
        <authorList>
            <person name="Fogelson S.B."/>
            <person name="Camus A.C."/>
            <person name="Lorenz W."/>
            <person name="Vasireddy R."/>
            <person name="Vasireddy S."/>
            <person name="Smith T."/>
            <person name="Brown-Elliott B.A."/>
            <person name="Wallace R.J.Jr."/>
            <person name="Hasan N.A."/>
            <person name="Reischl U."/>
            <person name="Sanchez S."/>
        </authorList>
    </citation>
    <scope>NUCLEOTIDE SEQUENCE [LARGE SCALE GENOMIC DNA]</scope>
    <source>
        <strain evidence="2 3">1559</strain>
    </source>
</reference>
<gene>
    <name evidence="2" type="ORF">BKG76_00175</name>
</gene>
<comment type="caution">
    <text evidence="2">The sequence shown here is derived from an EMBL/GenBank/DDBJ whole genome shotgun (WGS) entry which is preliminary data.</text>
</comment>
<name>A0A1S1LJU1_9MYCO</name>
<evidence type="ECO:0000313" key="2">
    <source>
        <dbReference type="EMBL" id="OHU31672.1"/>
    </source>
</evidence>
<dbReference type="AlphaFoldDB" id="A0A1S1LJU1"/>
<evidence type="ECO:0008006" key="4">
    <source>
        <dbReference type="Google" id="ProtNLM"/>
    </source>
</evidence>